<dbReference type="PANTHER" id="PTHR23135">
    <property type="entry name" value="MUR LIGASE FAMILY MEMBER"/>
    <property type="match status" value="1"/>
</dbReference>
<proteinExistence type="inferred from homology"/>
<dbReference type="SUPFAM" id="SSF53244">
    <property type="entry name" value="MurD-like peptide ligases, peptide-binding domain"/>
    <property type="match status" value="1"/>
</dbReference>
<sequence>MLSKLKKLIPKKLFIWLQPAYHYIMGALAALYYGFPSRQLIVIGVTGTTGKTTSVYFLARLLSASGYKAGYTSTAQFDDGAREWLNDKKMTMPGRFFLQRSLRQMVKNGCRAVVVETTSQGIEQFRHRFINYDFLVFTNLYPEHIEAHGNFENYKNAKGKLFAHLDTCKSKYLDENNKVVMSASGLKKTELRLIKKTIIVNGDDEYASYFLSFPAERKVVYTLNPALKSSELIYRDGDEVKPEPEFFRYEPLFSEAGGSRFNLNGEMYHLPVLGSYNVFNAVSALCATLCLNILPAQSIEALGRIKVLAGKMEKIEAGQPFTVLIDYAFEPKAMEGLYQNLDRIAHNRLIHILGSAGGGRDQSRRPILGKMAGKKADIVIVTDEDPYDEDPQLIIDQVAVGAEQVGKVLNKDLYKVLDRREAFRLAFNLAEPSDLVLITGKGAEQYICVAGDKKIPWDDRRVAREELSK</sequence>
<dbReference type="PANTHER" id="PTHR23135:SF4">
    <property type="entry name" value="UDP-N-ACETYLMURAMOYL-L-ALANYL-D-GLUTAMATE--2,6-DIAMINOPIMELATE LIGASE MURE HOMOLOG, CHLOROPLASTIC"/>
    <property type="match status" value="1"/>
</dbReference>
<evidence type="ECO:0000256" key="3">
    <source>
        <dbReference type="SAM" id="Phobius"/>
    </source>
</evidence>
<keyword evidence="2" id="KW-0131">Cell cycle</keyword>
<dbReference type="AlphaFoldDB" id="A0A2N2DXT1"/>
<keyword evidence="2" id="KW-0133">Cell shape</keyword>
<evidence type="ECO:0000256" key="2">
    <source>
        <dbReference type="RuleBase" id="RU004135"/>
    </source>
</evidence>
<dbReference type="SUPFAM" id="SSF53623">
    <property type="entry name" value="MurD-like peptide ligases, catalytic domain"/>
    <property type="match status" value="1"/>
</dbReference>
<dbReference type="Pfam" id="PF08245">
    <property type="entry name" value="Mur_ligase_M"/>
    <property type="match status" value="1"/>
</dbReference>
<organism evidence="6 7">
    <name type="scientific">Candidatus Falkowbacteria bacterium HGW-Falkowbacteria-2</name>
    <dbReference type="NCBI Taxonomy" id="2013769"/>
    <lineage>
        <taxon>Bacteria</taxon>
        <taxon>Candidatus Falkowiibacteriota</taxon>
    </lineage>
</organism>
<evidence type="ECO:0000313" key="7">
    <source>
        <dbReference type="Proteomes" id="UP000233325"/>
    </source>
</evidence>
<gene>
    <name evidence="6" type="ORF">CVU83_03210</name>
</gene>
<dbReference type="Gene3D" id="3.40.1190.10">
    <property type="entry name" value="Mur-like, catalytic domain"/>
    <property type="match status" value="1"/>
</dbReference>
<dbReference type="GO" id="GO:0005737">
    <property type="term" value="C:cytoplasm"/>
    <property type="evidence" value="ECO:0007669"/>
    <property type="project" value="UniProtKB-SubCell"/>
</dbReference>
<dbReference type="GO" id="GO:0009252">
    <property type="term" value="P:peptidoglycan biosynthetic process"/>
    <property type="evidence" value="ECO:0007669"/>
    <property type="project" value="UniProtKB-UniPathway"/>
</dbReference>
<dbReference type="Proteomes" id="UP000233325">
    <property type="component" value="Unassembled WGS sequence"/>
</dbReference>
<dbReference type="NCBIfam" id="TIGR01085">
    <property type="entry name" value="murE"/>
    <property type="match status" value="1"/>
</dbReference>
<comment type="caution">
    <text evidence="6">The sequence shown here is derived from an EMBL/GenBank/DDBJ whole genome shotgun (WGS) entry which is preliminary data.</text>
</comment>
<dbReference type="GO" id="GO:0008360">
    <property type="term" value="P:regulation of cell shape"/>
    <property type="evidence" value="ECO:0007669"/>
    <property type="project" value="UniProtKB-KW"/>
</dbReference>
<dbReference type="InterPro" id="IPR036615">
    <property type="entry name" value="Mur_ligase_C_dom_sf"/>
</dbReference>
<name>A0A2N2DXT1_9BACT</name>
<accession>A0A2N2DXT1</accession>
<dbReference type="InterPro" id="IPR004101">
    <property type="entry name" value="Mur_ligase_C"/>
</dbReference>
<dbReference type="EMBL" id="PHAH01000050">
    <property type="protein sequence ID" value="PKM87261.1"/>
    <property type="molecule type" value="Genomic_DNA"/>
</dbReference>
<dbReference type="UniPathway" id="UPA00219"/>
<dbReference type="InterPro" id="IPR036565">
    <property type="entry name" value="Mur-like_cat_sf"/>
</dbReference>
<dbReference type="GO" id="GO:0016881">
    <property type="term" value="F:acid-amino acid ligase activity"/>
    <property type="evidence" value="ECO:0007669"/>
    <property type="project" value="InterPro"/>
</dbReference>
<feature type="domain" description="Mur ligase C-terminal" evidence="4">
    <location>
        <begin position="312"/>
        <end position="442"/>
    </location>
</feature>
<comment type="similarity">
    <text evidence="1">Belongs to the MurCDEF family. MurE subfamily.</text>
</comment>
<feature type="transmembrane region" description="Helical" evidence="3">
    <location>
        <begin position="12"/>
        <end position="35"/>
    </location>
</feature>
<reference evidence="6 7" key="1">
    <citation type="journal article" date="2017" name="ISME J.">
        <title>Potential for microbial H2 and metal transformations associated with novel bacteria and archaea in deep terrestrial subsurface sediments.</title>
        <authorList>
            <person name="Hernsdorf A.W."/>
            <person name="Amano Y."/>
            <person name="Miyakawa K."/>
            <person name="Ise K."/>
            <person name="Suzuki Y."/>
            <person name="Anantharaman K."/>
            <person name="Probst A."/>
            <person name="Burstein D."/>
            <person name="Thomas B.C."/>
            <person name="Banfield J.F."/>
        </authorList>
    </citation>
    <scope>NUCLEOTIDE SEQUENCE [LARGE SCALE GENOMIC DNA]</scope>
    <source>
        <strain evidence="6">HGW-Falkowbacteria-2</strain>
    </source>
</reference>
<comment type="subcellular location">
    <subcellularLocation>
        <location evidence="2">Cytoplasm</location>
    </subcellularLocation>
</comment>
<keyword evidence="3" id="KW-0812">Transmembrane</keyword>
<protein>
    <recommendedName>
        <fullName evidence="8">UDP-N-acetylmuramoyl-L-alanyl-D-glutamate--2, 6-diaminopimelate ligase</fullName>
    </recommendedName>
</protein>
<evidence type="ECO:0000259" key="4">
    <source>
        <dbReference type="Pfam" id="PF02875"/>
    </source>
</evidence>
<dbReference type="Gene3D" id="3.90.190.20">
    <property type="entry name" value="Mur ligase, C-terminal domain"/>
    <property type="match status" value="1"/>
</dbReference>
<evidence type="ECO:0008006" key="8">
    <source>
        <dbReference type="Google" id="ProtNLM"/>
    </source>
</evidence>
<evidence type="ECO:0000259" key="5">
    <source>
        <dbReference type="Pfam" id="PF08245"/>
    </source>
</evidence>
<dbReference type="InterPro" id="IPR005761">
    <property type="entry name" value="UDP-N-AcMur-Glu-dNH2Pim_ligase"/>
</dbReference>
<keyword evidence="3" id="KW-0472">Membrane</keyword>
<evidence type="ECO:0000313" key="6">
    <source>
        <dbReference type="EMBL" id="PKM87261.1"/>
    </source>
</evidence>
<keyword evidence="2" id="KW-0132">Cell division</keyword>
<comment type="pathway">
    <text evidence="2">Cell wall biogenesis; peptidoglycan biosynthesis.</text>
</comment>
<dbReference type="GO" id="GO:0071555">
    <property type="term" value="P:cell wall organization"/>
    <property type="evidence" value="ECO:0007669"/>
    <property type="project" value="UniProtKB-KW"/>
</dbReference>
<keyword evidence="2" id="KW-0961">Cell wall biogenesis/degradation</keyword>
<dbReference type="Pfam" id="PF02875">
    <property type="entry name" value="Mur_ligase_C"/>
    <property type="match status" value="1"/>
</dbReference>
<dbReference type="InterPro" id="IPR013221">
    <property type="entry name" value="Mur_ligase_cen"/>
</dbReference>
<evidence type="ECO:0000256" key="1">
    <source>
        <dbReference type="ARBA" id="ARBA00005898"/>
    </source>
</evidence>
<keyword evidence="2" id="KW-0573">Peptidoglycan synthesis</keyword>
<dbReference type="GO" id="GO:0005524">
    <property type="term" value="F:ATP binding"/>
    <property type="evidence" value="ECO:0007669"/>
    <property type="project" value="InterPro"/>
</dbReference>
<dbReference type="GO" id="GO:0051301">
    <property type="term" value="P:cell division"/>
    <property type="evidence" value="ECO:0007669"/>
    <property type="project" value="UniProtKB-KW"/>
</dbReference>
<keyword evidence="3" id="KW-1133">Transmembrane helix</keyword>
<feature type="domain" description="Mur ligase central" evidence="5">
    <location>
        <begin position="45"/>
        <end position="287"/>
    </location>
</feature>